<evidence type="ECO:0000313" key="2">
    <source>
        <dbReference type="Proteomes" id="UP000663888"/>
    </source>
</evidence>
<dbReference type="Proteomes" id="UP000663888">
    <property type="component" value="Unassembled WGS sequence"/>
</dbReference>
<name>A0A8H3AL84_9AGAM</name>
<accession>A0A8H3AL84</accession>
<dbReference type="EMBL" id="CAJMWX010000851">
    <property type="protein sequence ID" value="CAE6435523.1"/>
    <property type="molecule type" value="Genomic_DNA"/>
</dbReference>
<feature type="non-terminal residue" evidence="1">
    <location>
        <position position="1"/>
    </location>
</feature>
<gene>
    <name evidence="1" type="ORF">RDB_LOCUS41799</name>
</gene>
<organism evidence="1 2">
    <name type="scientific">Rhizoctonia solani</name>
    <dbReference type="NCBI Taxonomy" id="456999"/>
    <lineage>
        <taxon>Eukaryota</taxon>
        <taxon>Fungi</taxon>
        <taxon>Dikarya</taxon>
        <taxon>Basidiomycota</taxon>
        <taxon>Agaricomycotina</taxon>
        <taxon>Agaricomycetes</taxon>
        <taxon>Cantharellales</taxon>
        <taxon>Ceratobasidiaceae</taxon>
        <taxon>Rhizoctonia</taxon>
    </lineage>
</organism>
<protein>
    <submittedName>
        <fullName evidence="1">Uncharacterized protein</fullName>
    </submittedName>
</protein>
<dbReference type="AlphaFoldDB" id="A0A8H3AL84"/>
<sequence length="170" mass="18412">NLPPPTLQPLLPPLANTPDAATVSLQNRENESTTLDWNPSRRIRISGRQFTTRGVNCRPATATVFGNPGSLSSSYCMRPITIPALGPSPTLHSVAPQCTNSNGRERGPESTIEEIPTAGIVSREKPIGFFDLGGTAHRSALPLRVLFPPACRVYHPGTDPYQLRPPFPDH</sequence>
<reference evidence="1" key="1">
    <citation type="submission" date="2021-01" db="EMBL/GenBank/DDBJ databases">
        <authorList>
            <person name="Kaushik A."/>
        </authorList>
    </citation>
    <scope>NUCLEOTIDE SEQUENCE</scope>
    <source>
        <strain evidence="1">AG4-R118</strain>
    </source>
</reference>
<evidence type="ECO:0000313" key="1">
    <source>
        <dbReference type="EMBL" id="CAE6435523.1"/>
    </source>
</evidence>
<comment type="caution">
    <text evidence="1">The sequence shown here is derived from an EMBL/GenBank/DDBJ whole genome shotgun (WGS) entry which is preliminary data.</text>
</comment>
<proteinExistence type="predicted"/>